<feature type="compositionally biased region" description="Low complexity" evidence="3">
    <location>
        <begin position="323"/>
        <end position="343"/>
    </location>
</feature>
<dbReference type="GO" id="GO:0004040">
    <property type="term" value="F:amidase activity"/>
    <property type="evidence" value="ECO:0007669"/>
    <property type="project" value="InterPro"/>
</dbReference>
<protein>
    <submittedName>
        <fullName evidence="6">Glycoside hydrolase family 73 protein</fullName>
    </submittedName>
</protein>
<evidence type="ECO:0000256" key="2">
    <source>
        <dbReference type="ARBA" id="ARBA00022801"/>
    </source>
</evidence>
<feature type="compositionally biased region" description="Basic and acidic residues" evidence="3">
    <location>
        <begin position="362"/>
        <end position="376"/>
    </location>
</feature>
<comment type="similarity">
    <text evidence="1">Belongs to the glycosyl hydrolase 73 family.</text>
</comment>
<dbReference type="PANTHER" id="PTHR33308:SF9">
    <property type="entry name" value="PEPTIDOGLYCAN HYDROLASE FLGJ"/>
    <property type="match status" value="1"/>
</dbReference>
<feature type="compositionally biased region" description="Polar residues" evidence="3">
    <location>
        <begin position="287"/>
        <end position="296"/>
    </location>
</feature>
<feature type="domain" description="Mannosyl-glycoprotein endo-beta-N-acetylglucosamidase-like" evidence="5">
    <location>
        <begin position="44"/>
        <end position="200"/>
    </location>
</feature>
<dbReference type="SMART" id="SM00047">
    <property type="entry name" value="LYZ2"/>
    <property type="match status" value="1"/>
</dbReference>
<accession>A0A850R187</accession>
<comment type="caution">
    <text evidence="6">The sequence shown here is derived from an EMBL/GenBank/DDBJ whole genome shotgun (WGS) entry which is preliminary data.</text>
</comment>
<dbReference type="Pfam" id="PF01832">
    <property type="entry name" value="Glucosaminidase"/>
    <property type="match status" value="1"/>
</dbReference>
<feature type="compositionally biased region" description="Polar residues" evidence="3">
    <location>
        <begin position="344"/>
        <end position="361"/>
    </location>
</feature>
<keyword evidence="7" id="KW-1185">Reference proteome</keyword>
<evidence type="ECO:0000256" key="1">
    <source>
        <dbReference type="ARBA" id="ARBA00010266"/>
    </source>
</evidence>
<dbReference type="PRINTS" id="PR01002">
    <property type="entry name" value="FLGFLGJ"/>
</dbReference>
<feature type="signal peptide" evidence="4">
    <location>
        <begin position="1"/>
        <end position="23"/>
    </location>
</feature>
<evidence type="ECO:0000313" key="6">
    <source>
        <dbReference type="EMBL" id="NVY96859.1"/>
    </source>
</evidence>
<feature type="compositionally biased region" description="Basic and acidic residues" evidence="3">
    <location>
        <begin position="276"/>
        <end position="286"/>
    </location>
</feature>
<evidence type="ECO:0000259" key="5">
    <source>
        <dbReference type="SMART" id="SM00047"/>
    </source>
</evidence>
<dbReference type="EMBL" id="JABZEC010000006">
    <property type="protein sequence ID" value="NVY96859.1"/>
    <property type="molecule type" value="Genomic_DNA"/>
</dbReference>
<organism evidence="6 7">
    <name type="scientific">Bombilactobacillus apium</name>
    <dbReference type="NCBI Taxonomy" id="2675299"/>
    <lineage>
        <taxon>Bacteria</taxon>
        <taxon>Bacillati</taxon>
        <taxon>Bacillota</taxon>
        <taxon>Bacilli</taxon>
        <taxon>Lactobacillales</taxon>
        <taxon>Lactobacillaceae</taxon>
        <taxon>Bombilactobacillus</taxon>
    </lineage>
</organism>
<feature type="chain" id="PRO_5032491041" evidence="4">
    <location>
        <begin position="24"/>
        <end position="421"/>
    </location>
</feature>
<gene>
    <name evidence="6" type="ORF">HU830_06805</name>
</gene>
<dbReference type="RefSeq" id="WP_176943026.1">
    <property type="nucleotide sequence ID" value="NZ_JABZEC010000006.1"/>
</dbReference>
<dbReference type="Gene3D" id="1.10.530.10">
    <property type="match status" value="1"/>
</dbReference>
<keyword evidence="2 6" id="KW-0378">Hydrolase</keyword>
<sequence length="421" mass="45672">MGTIGAGLFASCVLFNMSTTVKADDVDHQPAITVDKTNDPNSIVTSNGYGDAAFLNYLGLSAQKLANNNGLYASVMVAQALLESGWGTSSLAQAPNYNLFGIKGSYQGSAVNFSTQEDNGSGSLYTIKSNFRKYPSYKESLEDYVRLIRSNGRTYSGVWRHNADSYKVATQFLTGRYATDTTYNQKLNSIIERFNLTRFDQAPSDVDPVVVNVQANDQTKAQPALYKVEAKNSKSQDAYQNLQAPIIVQNDFSRHDSATADPDTKVTTSPVVDETTAKLVHEDEQYQKTISASVNNSDRKGEDANSSAKQQVANPQPTPQPQQPVVKPTPDKPQTQQPTEPQQNGQSVNKPSGQDNSNSSKVETKPQAEAENKPVTEDGPLQPQTELESISPLYKVTDSLNSSSATGKKAAVNSLYKISGN</sequence>
<dbReference type="AlphaFoldDB" id="A0A850R187"/>
<dbReference type="Gene3D" id="4.10.80.30">
    <property type="entry name" value="DNA polymerase, domain 6"/>
    <property type="match status" value="1"/>
</dbReference>
<evidence type="ECO:0000313" key="7">
    <source>
        <dbReference type="Proteomes" id="UP000563523"/>
    </source>
</evidence>
<feature type="region of interest" description="Disordered" evidence="3">
    <location>
        <begin position="276"/>
        <end position="421"/>
    </location>
</feature>
<keyword evidence="4" id="KW-0732">Signal</keyword>
<proteinExistence type="inferred from homology"/>
<evidence type="ECO:0000256" key="3">
    <source>
        <dbReference type="SAM" id="MobiDB-lite"/>
    </source>
</evidence>
<dbReference type="InterPro" id="IPR051056">
    <property type="entry name" value="Glycosyl_Hydrolase_73"/>
</dbReference>
<dbReference type="Proteomes" id="UP000563523">
    <property type="component" value="Unassembled WGS sequence"/>
</dbReference>
<dbReference type="PANTHER" id="PTHR33308">
    <property type="entry name" value="PEPTIDOGLYCAN HYDROLASE FLGJ"/>
    <property type="match status" value="1"/>
</dbReference>
<name>A0A850R187_9LACO</name>
<reference evidence="6 7" key="1">
    <citation type="submission" date="2020-06" db="EMBL/GenBank/DDBJ databases">
        <authorList>
            <person name="Kang J."/>
        </authorList>
    </citation>
    <scope>NUCLEOTIDE SEQUENCE [LARGE SCALE GENOMIC DNA]</scope>
    <source>
        <strain evidence="6 7">DCY120</strain>
    </source>
</reference>
<evidence type="ECO:0000256" key="4">
    <source>
        <dbReference type="SAM" id="SignalP"/>
    </source>
</evidence>
<dbReference type="InterPro" id="IPR002901">
    <property type="entry name" value="MGlyc_endo_b_GlcNAc-like_dom"/>
</dbReference>